<evidence type="ECO:0000256" key="1">
    <source>
        <dbReference type="SAM" id="MobiDB-lite"/>
    </source>
</evidence>
<dbReference type="AlphaFoldDB" id="A0A132MPY2"/>
<gene>
    <name evidence="2" type="ORF">LI90_1418</name>
</gene>
<protein>
    <recommendedName>
        <fullName evidence="4">TIGR03086 family protein</fullName>
    </recommendedName>
</protein>
<evidence type="ECO:0000313" key="3">
    <source>
        <dbReference type="Proteomes" id="UP000070188"/>
    </source>
</evidence>
<accession>A0A132MPY2</accession>
<proteinExistence type="predicted"/>
<dbReference type="Proteomes" id="UP000070188">
    <property type="component" value="Unassembled WGS sequence"/>
</dbReference>
<name>A0A132MPY2_9ACTN</name>
<comment type="caution">
    <text evidence="2">The sequence shown here is derived from an EMBL/GenBank/DDBJ whole genome shotgun (WGS) entry which is preliminary data.</text>
</comment>
<sequence length="142" mass="15593">MQALVDHLVTEQLWTPQLLGGKTTEEVGTSSGRTRSARGTPRRPGGVRAGVLDQLVHLSYGTVDAAEYCQEMISDLLVHAWDLARGIGADERLHPELVRLVYDQYAPRADELHQLGLFDAPVPVPDDADPQTTLIALFGRRP</sequence>
<evidence type="ECO:0008006" key="4">
    <source>
        <dbReference type="Google" id="ProtNLM"/>
    </source>
</evidence>
<dbReference type="PATRIC" id="fig|1469144.10.peg.1557"/>
<dbReference type="STRING" id="1469144.LI90_1418"/>
<feature type="region of interest" description="Disordered" evidence="1">
    <location>
        <begin position="20"/>
        <end position="45"/>
    </location>
</feature>
<evidence type="ECO:0000313" key="2">
    <source>
        <dbReference type="EMBL" id="KWW99779.1"/>
    </source>
</evidence>
<keyword evidence="3" id="KW-1185">Reference proteome</keyword>
<organism evidence="2 3">
    <name type="scientific">Carbonactinospora thermoautotrophica</name>
    <dbReference type="NCBI Taxonomy" id="1469144"/>
    <lineage>
        <taxon>Bacteria</taxon>
        <taxon>Bacillati</taxon>
        <taxon>Actinomycetota</taxon>
        <taxon>Actinomycetes</taxon>
        <taxon>Kitasatosporales</taxon>
        <taxon>Carbonactinosporaceae</taxon>
        <taxon>Carbonactinospora</taxon>
    </lineage>
</organism>
<dbReference type="EMBL" id="LAXD01000001">
    <property type="protein sequence ID" value="KWW99779.1"/>
    <property type="molecule type" value="Genomic_DNA"/>
</dbReference>
<reference evidence="3" key="1">
    <citation type="submission" date="2015-04" db="EMBL/GenBank/DDBJ databases">
        <title>Physiological reanalysis, assessment of diazotrophy, and genome sequences of multiple isolates of Streptomyces thermoautotrophicus.</title>
        <authorList>
            <person name="MacKellar D.C."/>
            <person name="Lieber L."/>
            <person name="Norman J."/>
            <person name="Bolger A."/>
            <person name="Tobin C."/>
            <person name="Murray J.W."/>
            <person name="Chang R."/>
            <person name="Ford T."/>
            <person name="Nguyen P.Q."/>
            <person name="Woodward J."/>
            <person name="Permingeat H."/>
            <person name="Joshi N.S."/>
            <person name="Silver P.A."/>
            <person name="Usadel B."/>
            <person name="Rutherford A.W."/>
            <person name="Friesen M."/>
            <person name="Prell J."/>
        </authorList>
    </citation>
    <scope>NUCLEOTIDE SEQUENCE [LARGE SCALE GENOMIC DNA]</scope>
    <source>
        <strain evidence="3">H1</strain>
    </source>
</reference>